<name>A0A0B3S0M4_9RHOB</name>
<dbReference type="PANTHER" id="PTHR32196">
    <property type="entry name" value="ABC TRANSPORTER PERMEASE PROTEIN YPHD-RELATED-RELATED"/>
    <property type="match status" value="1"/>
</dbReference>
<comment type="caution">
    <text evidence="7">The sequence shown here is derived from an EMBL/GenBank/DDBJ whole genome shotgun (WGS) entry which is preliminary data.</text>
</comment>
<keyword evidence="8" id="KW-1185">Reference proteome</keyword>
<dbReference type="PATRIC" id="fig|1515334.3.peg.5371"/>
<evidence type="ECO:0000256" key="4">
    <source>
        <dbReference type="ARBA" id="ARBA00022989"/>
    </source>
</evidence>
<keyword evidence="4 6" id="KW-1133">Transmembrane helix</keyword>
<dbReference type="RefSeq" id="WP_052244887.1">
    <property type="nucleotide sequence ID" value="NZ_JSUQ01000031.1"/>
</dbReference>
<feature type="transmembrane region" description="Helical" evidence="6">
    <location>
        <begin position="212"/>
        <end position="234"/>
    </location>
</feature>
<dbReference type="Proteomes" id="UP000030960">
    <property type="component" value="Unassembled WGS sequence"/>
</dbReference>
<feature type="transmembrane region" description="Helical" evidence="6">
    <location>
        <begin position="12"/>
        <end position="34"/>
    </location>
</feature>
<dbReference type="CDD" id="cd06579">
    <property type="entry name" value="TM_PBP1_transp_AraH_like"/>
    <property type="match status" value="1"/>
</dbReference>
<evidence type="ECO:0000313" key="7">
    <source>
        <dbReference type="EMBL" id="KHQ50131.1"/>
    </source>
</evidence>
<dbReference type="InterPro" id="IPR001851">
    <property type="entry name" value="ABC_transp_permease"/>
</dbReference>
<dbReference type="EMBL" id="JSUQ01000031">
    <property type="protein sequence ID" value="KHQ50131.1"/>
    <property type="molecule type" value="Genomic_DNA"/>
</dbReference>
<dbReference type="AlphaFoldDB" id="A0A0B3S0M4"/>
<evidence type="ECO:0000256" key="1">
    <source>
        <dbReference type="ARBA" id="ARBA00004651"/>
    </source>
</evidence>
<feature type="transmembrane region" description="Helical" evidence="6">
    <location>
        <begin position="121"/>
        <end position="141"/>
    </location>
</feature>
<dbReference type="GO" id="GO:0022857">
    <property type="term" value="F:transmembrane transporter activity"/>
    <property type="evidence" value="ECO:0007669"/>
    <property type="project" value="InterPro"/>
</dbReference>
<protein>
    <submittedName>
        <fullName evidence="7">Ribose ABC transporter permease</fullName>
    </submittedName>
</protein>
<evidence type="ECO:0000256" key="6">
    <source>
        <dbReference type="SAM" id="Phobius"/>
    </source>
</evidence>
<feature type="transmembrane region" description="Helical" evidence="6">
    <location>
        <begin position="93"/>
        <end position="114"/>
    </location>
</feature>
<keyword evidence="3 6" id="KW-0812">Transmembrane</keyword>
<proteinExistence type="predicted"/>
<feature type="transmembrane region" description="Helical" evidence="6">
    <location>
        <begin position="40"/>
        <end position="61"/>
    </location>
</feature>
<evidence type="ECO:0000256" key="2">
    <source>
        <dbReference type="ARBA" id="ARBA00022475"/>
    </source>
</evidence>
<keyword evidence="2" id="KW-1003">Cell membrane</keyword>
<feature type="transmembrane region" description="Helical" evidence="6">
    <location>
        <begin position="161"/>
        <end position="186"/>
    </location>
</feature>
<feature type="transmembrane region" description="Helical" evidence="6">
    <location>
        <begin position="68"/>
        <end position="87"/>
    </location>
</feature>
<feature type="transmembrane region" description="Helical" evidence="6">
    <location>
        <begin position="246"/>
        <end position="279"/>
    </location>
</feature>
<organism evidence="7 8">
    <name type="scientific">Mameliella alba</name>
    <dbReference type="NCBI Taxonomy" id="561184"/>
    <lineage>
        <taxon>Bacteria</taxon>
        <taxon>Pseudomonadati</taxon>
        <taxon>Pseudomonadota</taxon>
        <taxon>Alphaproteobacteria</taxon>
        <taxon>Rhodobacterales</taxon>
        <taxon>Roseobacteraceae</taxon>
        <taxon>Mameliella</taxon>
    </lineage>
</organism>
<dbReference type="Pfam" id="PF02653">
    <property type="entry name" value="BPD_transp_2"/>
    <property type="match status" value="1"/>
</dbReference>
<gene>
    <name evidence="7" type="primary">rbsC</name>
    <name evidence="7" type="ORF">OA50_05362</name>
</gene>
<evidence type="ECO:0000256" key="3">
    <source>
        <dbReference type="ARBA" id="ARBA00022692"/>
    </source>
</evidence>
<comment type="subcellular location">
    <subcellularLocation>
        <location evidence="1">Cell membrane</location>
        <topology evidence="1">Multi-pass membrane protein</topology>
    </subcellularLocation>
</comment>
<accession>A0A0B3S0M4</accession>
<sequence length="336" mass="33947">MQALLVRLLRIEGASITLILLLAVAIFGSLNPAFLGPENLAAIAVQSMFVLIIAVGMSFVLTSGGIDLSVGAVLGLSGGVTMFLLTLSVPTVLAVVGGLVVGTGFGLLNGLLVTGLGLSDFIVTLATMGVAGGLLQILAYLRPLRGAETDAFTWLSYGEVFGAPFPIVFGFLLVLACAALLNATVFGRRVQASGMSPAGANFAGIDVRNVRLMVFALSGFLAAVSGILLAARLASVQPALGQGYELQAIAAAVLGGTSLAGGRGTIVGTAVAALLLGTINAGLQISGVDPTWYQVFVGGSILAAVAFHQWSERYVDANALSDAASAGSEISSNPTH</sequence>
<evidence type="ECO:0000256" key="5">
    <source>
        <dbReference type="ARBA" id="ARBA00023136"/>
    </source>
</evidence>
<dbReference type="PANTHER" id="PTHR32196:SF72">
    <property type="entry name" value="RIBOSE IMPORT PERMEASE PROTEIN RBSC"/>
    <property type="match status" value="1"/>
</dbReference>
<keyword evidence="5 6" id="KW-0472">Membrane</keyword>
<evidence type="ECO:0000313" key="8">
    <source>
        <dbReference type="Proteomes" id="UP000030960"/>
    </source>
</evidence>
<dbReference type="OrthoDB" id="192433at2"/>
<dbReference type="GO" id="GO:0005886">
    <property type="term" value="C:plasma membrane"/>
    <property type="evidence" value="ECO:0007669"/>
    <property type="project" value="UniProtKB-SubCell"/>
</dbReference>
<reference evidence="7 8" key="1">
    <citation type="submission" date="2014-10" db="EMBL/GenBank/DDBJ databases">
        <title>Genome sequence of Ponticoccus sp. strain UMTAT08 isolated from clonal culture of toxic dinoflagellate Alexandrium tamiyavanichii.</title>
        <authorList>
            <person name="Gan H.Y."/>
            <person name="Muhd D.-D."/>
            <person name="Mohd Noor M.E."/>
            <person name="Yeong Y.S."/>
            <person name="Usup G."/>
        </authorList>
    </citation>
    <scope>NUCLEOTIDE SEQUENCE [LARGE SCALE GENOMIC DNA]</scope>
    <source>
        <strain evidence="7 8">UMTAT08</strain>
    </source>
</reference>